<reference evidence="2" key="1">
    <citation type="submission" date="2020-02" db="EMBL/GenBank/DDBJ databases">
        <authorList>
            <person name="Meier V. D."/>
        </authorList>
    </citation>
    <scope>NUCLEOTIDE SEQUENCE</scope>
    <source>
        <strain evidence="2">AVDCRST_MAG77</strain>
    </source>
</reference>
<evidence type="ECO:0000256" key="1">
    <source>
        <dbReference type="SAM" id="MobiDB-lite"/>
    </source>
</evidence>
<proteinExistence type="predicted"/>
<feature type="non-terminal residue" evidence="2">
    <location>
        <position position="47"/>
    </location>
</feature>
<gene>
    <name evidence="2" type="ORF">AVDCRST_MAG77-3349</name>
</gene>
<organism evidence="2">
    <name type="scientific">uncultured Chloroflexota bacterium</name>
    <dbReference type="NCBI Taxonomy" id="166587"/>
    <lineage>
        <taxon>Bacteria</taxon>
        <taxon>Bacillati</taxon>
        <taxon>Chloroflexota</taxon>
        <taxon>environmental samples</taxon>
    </lineage>
</organism>
<accession>A0A6J4JDM3</accession>
<dbReference type="EMBL" id="CADCTC010000186">
    <property type="protein sequence ID" value="CAA9274566.1"/>
    <property type="molecule type" value="Genomic_DNA"/>
</dbReference>
<name>A0A6J4JDM3_9CHLR</name>
<feature type="region of interest" description="Disordered" evidence="1">
    <location>
        <begin position="1"/>
        <end position="47"/>
    </location>
</feature>
<evidence type="ECO:0000313" key="2">
    <source>
        <dbReference type="EMBL" id="CAA9274566.1"/>
    </source>
</evidence>
<protein>
    <submittedName>
        <fullName evidence="2">Uncharacterized protein</fullName>
    </submittedName>
</protein>
<feature type="non-terminal residue" evidence="2">
    <location>
        <position position="1"/>
    </location>
</feature>
<sequence length="47" mass="4920">EPHPRSGAPAGRRTNSRYGRRGIQDGACGGENTQPPRPGGDGGYRSL</sequence>
<dbReference type="AlphaFoldDB" id="A0A6J4JDM3"/>